<keyword evidence="4" id="KW-1185">Reference proteome</keyword>
<feature type="region of interest" description="Disordered" evidence="2">
    <location>
        <begin position="88"/>
        <end position="120"/>
    </location>
</feature>
<name>A0A2H6KB98_9APIC</name>
<dbReference type="VEuPathDB" id="PiroplasmaDB:BOVATA_017630"/>
<sequence length="1176" mass="131224">MSLQFLREFNKNVKESLSILNEGFEITNGVAELSNVHLPYIQLFKRPEGLDGTPICCIFGPVGYVRTSVDQHVSEASSVSRVAQPTSAAATASDVKEAPSASSTETASNAGGDDAGEPSSLQVEVEQSRCALGDGCILKRVDAARFQNSITSVIEILKSVENVLSSTSVATRRLLENQVIPALCNLLEVSEVARLFHRPNPLLSKKFGNTETVHVELLGIVSIVLRLMDQILVYPESLTKLKGRNVFEADISPSLQCNSTDVMARVVAKLAGDIGAVDTGSKNFDHYDCPCEYEYFGKVAIVSITDAERDALKHLLALLNTVTIASQFGRNILTAAEMCIDGHGMLERDVVTYSLSIVEKLYTHNDFAWHLHQADDKYLYTLDILDACYVNWQLAYKGVCFSCEHPLGIVEIPESIPSSPHGTICNCVISRSDHAAPNRHLIEKELVDSEVNPSRLMRLAKESGDMTLRTRVTGILLQWMLNSASFQDHFVAEGCISLLLEVLNGCYVDQFGLLNDSLAEIPAELSKKQAAALESELAIGMSFVPCSIECILMLRHCLKLGRLGDTHIRPIIKFVTQLASTLLKTWIFYYCTKRGCARDGESSILRQILCIVMDVCCALVRPRMVDMGTTLSQTPQNAGNPNHALSAVRHLRDCARSTHVQHFAELIDTGIAEEVMYALYVLCNRTRFGYEAPEHVVDQLMRFISTLEIASRSNTEVADLLMSRMQMPAGDRMPAVYAHVIDDIQTRDVENLKLTPIVSQIQARLSRFRMEIFGEIAETPVLVLLLLCLFDSDVAASFKAPLWGCALRLVIASTIFEKNEMAADIFDYVRDLYRDSFTILDNSTDTTDKQSYLRHLASMLDMSLILVDCGVDDASRGKLLGDDPWNVGMAVLAVSIKLLKLQKTDYNITLTVKALSYLASYLSMRRHCAEPEDVDSSPIIECMTLYKEDTQCATITQLAALVLSLLKARGVTLLDDKATLQTIVTMSESLIELHRNKQQIQALRLMTGLQPCRRIDCILQPYEDMLEVFLSETNSICESDALGVVVWNRTGLCELELSPRVHYLIERFRWTLHIHVIGRMVDTLRDYTLIHVDDAKRISSKTAEEVQRMSYIHAEEIAFAQERISKLNKQVEVMAKSFYKAEEVAAGYKKELEEMRKENKRLRKRLKNSGHPKAAD</sequence>
<evidence type="ECO:0000256" key="1">
    <source>
        <dbReference type="SAM" id="Coils"/>
    </source>
</evidence>
<evidence type="ECO:0000313" key="3">
    <source>
        <dbReference type="EMBL" id="GBE60270.1"/>
    </source>
</evidence>
<feature type="coiled-coil region" evidence="1">
    <location>
        <begin position="1117"/>
        <end position="1169"/>
    </location>
</feature>
<organism evidence="3 4">
    <name type="scientific">Babesia ovata</name>
    <dbReference type="NCBI Taxonomy" id="189622"/>
    <lineage>
        <taxon>Eukaryota</taxon>
        <taxon>Sar</taxon>
        <taxon>Alveolata</taxon>
        <taxon>Apicomplexa</taxon>
        <taxon>Aconoidasida</taxon>
        <taxon>Piroplasmida</taxon>
        <taxon>Babesiidae</taxon>
        <taxon>Babesia</taxon>
    </lineage>
</organism>
<dbReference type="RefSeq" id="XP_028866513.1">
    <property type="nucleotide sequence ID" value="XM_029010680.1"/>
</dbReference>
<dbReference type="AlphaFoldDB" id="A0A2H6KB98"/>
<feature type="compositionally biased region" description="Low complexity" evidence="2">
    <location>
        <begin position="98"/>
        <end position="110"/>
    </location>
</feature>
<keyword evidence="3" id="KW-0378">Hydrolase</keyword>
<proteinExistence type="predicted"/>
<accession>A0A2H6KB98</accession>
<protein>
    <submittedName>
        <fullName evidence="3">ATP-dependent protease La, putative</fullName>
    </submittedName>
</protein>
<dbReference type="GO" id="GO:0008233">
    <property type="term" value="F:peptidase activity"/>
    <property type="evidence" value="ECO:0007669"/>
    <property type="project" value="UniProtKB-KW"/>
</dbReference>
<dbReference type="EMBL" id="BDSA01000002">
    <property type="protein sequence ID" value="GBE60270.1"/>
    <property type="molecule type" value="Genomic_DNA"/>
</dbReference>
<dbReference type="GO" id="GO:0006508">
    <property type="term" value="P:proteolysis"/>
    <property type="evidence" value="ECO:0007669"/>
    <property type="project" value="UniProtKB-KW"/>
</dbReference>
<keyword evidence="3" id="KW-0645">Protease</keyword>
<evidence type="ECO:0000256" key="2">
    <source>
        <dbReference type="SAM" id="MobiDB-lite"/>
    </source>
</evidence>
<gene>
    <name evidence="3" type="ORF">BOVATA_017630</name>
</gene>
<keyword evidence="1" id="KW-0175">Coiled coil</keyword>
<evidence type="ECO:0000313" key="4">
    <source>
        <dbReference type="Proteomes" id="UP000236319"/>
    </source>
</evidence>
<dbReference type="Proteomes" id="UP000236319">
    <property type="component" value="Unassembled WGS sequence"/>
</dbReference>
<dbReference type="GeneID" id="39874040"/>
<comment type="caution">
    <text evidence="3">The sequence shown here is derived from an EMBL/GenBank/DDBJ whole genome shotgun (WGS) entry which is preliminary data.</text>
</comment>
<dbReference type="OrthoDB" id="361700at2759"/>
<reference evidence="3 4" key="1">
    <citation type="journal article" date="2017" name="BMC Genomics">
        <title>Whole-genome assembly of Babesia ovata and comparative genomics between closely related pathogens.</title>
        <authorList>
            <person name="Yamagishi J."/>
            <person name="Asada M."/>
            <person name="Hakimi H."/>
            <person name="Tanaka T.Q."/>
            <person name="Sugimoto C."/>
            <person name="Kawazu S."/>
        </authorList>
    </citation>
    <scope>NUCLEOTIDE SEQUENCE [LARGE SCALE GENOMIC DNA]</scope>
    <source>
        <strain evidence="3 4">Miyake</strain>
    </source>
</reference>